<dbReference type="EMBL" id="CADCUE010000148">
    <property type="protein sequence ID" value="CAA9338803.1"/>
    <property type="molecule type" value="Genomic_DNA"/>
</dbReference>
<evidence type="ECO:0000256" key="1">
    <source>
        <dbReference type="SAM" id="MobiDB-lite"/>
    </source>
</evidence>
<sequence>GLVQPVLRGRARQAHQHRPGGDLGAVLDQHLGHGAVRRGGHGRDRPGADGPGRLDDLGDGGALDLGRAHQGVGVTAAAGHDDRGDDQGQQASHPL</sequence>
<feature type="non-terminal residue" evidence="2">
    <location>
        <position position="95"/>
    </location>
</feature>
<dbReference type="AlphaFoldDB" id="A0A6J4LRE5"/>
<feature type="non-terminal residue" evidence="2">
    <location>
        <position position="1"/>
    </location>
</feature>
<accession>A0A6J4LRE5</accession>
<reference evidence="2" key="1">
    <citation type="submission" date="2020-02" db="EMBL/GenBank/DDBJ databases">
        <authorList>
            <person name="Meier V. D."/>
        </authorList>
    </citation>
    <scope>NUCLEOTIDE SEQUENCE</scope>
    <source>
        <strain evidence="2">AVDCRST_MAG16</strain>
    </source>
</reference>
<evidence type="ECO:0000313" key="2">
    <source>
        <dbReference type="EMBL" id="CAA9338803.1"/>
    </source>
</evidence>
<organism evidence="2">
    <name type="scientific">uncultured Frankineae bacterium</name>
    <dbReference type="NCBI Taxonomy" id="437475"/>
    <lineage>
        <taxon>Bacteria</taxon>
        <taxon>Bacillati</taxon>
        <taxon>Actinomycetota</taxon>
        <taxon>Actinomycetes</taxon>
        <taxon>Frankiales</taxon>
        <taxon>environmental samples</taxon>
    </lineage>
</organism>
<name>A0A6J4LRE5_9ACTN</name>
<feature type="compositionally biased region" description="Basic and acidic residues" evidence="1">
    <location>
        <begin position="41"/>
        <end position="56"/>
    </location>
</feature>
<gene>
    <name evidence="2" type="ORF">AVDCRST_MAG16-1720</name>
</gene>
<proteinExistence type="predicted"/>
<feature type="region of interest" description="Disordered" evidence="1">
    <location>
        <begin position="1"/>
        <end position="95"/>
    </location>
</feature>
<protein>
    <submittedName>
        <fullName evidence="2">Uncharacterized protein</fullName>
    </submittedName>
</protein>
<feature type="compositionally biased region" description="Basic residues" evidence="1">
    <location>
        <begin position="9"/>
        <end position="18"/>
    </location>
</feature>